<proteinExistence type="predicted"/>
<evidence type="ECO:0000313" key="2">
    <source>
        <dbReference type="Proteomes" id="UP000595446"/>
    </source>
</evidence>
<dbReference type="AlphaFoldDB" id="A0A2G8BJ87"/>
<sequence length="80" mass="8974">MQKLSSAAEFYIAIALIVTIGTMFFIDPDKGKLRKWTYWLIAPLLVVACLSLGFKSVIAGLGFGFPIFVLFAVGYFRYRT</sequence>
<evidence type="ECO:0000313" key="1">
    <source>
        <dbReference type="EMBL" id="BCO37738.1"/>
    </source>
</evidence>
<protein>
    <submittedName>
        <fullName evidence="1">Uncharacterized protein</fullName>
    </submittedName>
</protein>
<accession>A0A2G8BJ87</accession>
<keyword evidence="2" id="KW-1185">Reference proteome</keyword>
<dbReference type="EMBL" id="AP024237">
    <property type="protein sequence ID" value="BCO37738.1"/>
    <property type="molecule type" value="Genomic_DNA"/>
</dbReference>
<reference evidence="1 2" key="1">
    <citation type="submission" date="2020-12" db="EMBL/GenBank/DDBJ databases">
        <title>Complete genome sequence of Mycobacterium heckeshornense JCM 15655T, closely related to a pathogenic non-tuberculous mycobacterial species Mycobacterium xenopi.</title>
        <authorList>
            <person name="Yoshida M."/>
            <person name="Fukano H."/>
            <person name="Asakura T."/>
            <person name="Suzuki M."/>
            <person name="Hoshino Y."/>
        </authorList>
    </citation>
    <scope>NUCLEOTIDE SEQUENCE [LARGE SCALE GENOMIC DNA]</scope>
    <source>
        <strain evidence="1 2">JCM 15655</strain>
    </source>
</reference>
<name>A0A2G8BJ87_9MYCO</name>
<gene>
    <name evidence="1" type="ORF">MHEC_41710</name>
</gene>
<dbReference type="STRING" id="110505.ACT16_17950"/>
<dbReference type="Proteomes" id="UP000595446">
    <property type="component" value="Chromosome"/>
</dbReference>
<organism evidence="1 2">
    <name type="scientific">Mycobacterium heckeshornense</name>
    <dbReference type="NCBI Taxonomy" id="110505"/>
    <lineage>
        <taxon>Bacteria</taxon>
        <taxon>Bacillati</taxon>
        <taxon>Actinomycetota</taxon>
        <taxon>Actinomycetes</taxon>
        <taxon>Mycobacteriales</taxon>
        <taxon>Mycobacteriaceae</taxon>
        <taxon>Mycobacterium</taxon>
    </lineage>
</organism>